<dbReference type="EC" id="1.13.11.78" evidence="2"/>
<accession>A0A6J5AX71</accession>
<dbReference type="Gene3D" id="1.10.3210.10">
    <property type="entry name" value="Hypothetical protein af1432"/>
    <property type="match status" value="1"/>
</dbReference>
<evidence type="ECO:0000313" key="3">
    <source>
        <dbReference type="Proteomes" id="UP000507979"/>
    </source>
</evidence>
<dbReference type="PROSITE" id="PS51831">
    <property type="entry name" value="HD"/>
    <property type="match status" value="1"/>
</dbReference>
<dbReference type="Proteomes" id="UP000507979">
    <property type="component" value="Unassembled WGS sequence"/>
</dbReference>
<proteinExistence type="predicted"/>
<sequence>MLTLPTIENLFAHHGAAYYGGEAISQTEHALQCAQLAEQAGEPEAVIVAALLHDIGHLMLAESITTDMRHQEVAADALAHLFGDDVTTPVRLHVAAKRYLGAIEPAYLDTLSPASVQSLELQGGVFTPAQADAFATQLHALAAVRLRRYDDLAKVVGLSTPGLGHYMEMAGRCLRAD</sequence>
<dbReference type="PANTHER" id="PTHR40202">
    <property type="match status" value="1"/>
</dbReference>
<evidence type="ECO:0000259" key="1">
    <source>
        <dbReference type="PROSITE" id="PS51831"/>
    </source>
</evidence>
<dbReference type="CDD" id="cd00077">
    <property type="entry name" value="HDc"/>
    <property type="match status" value="1"/>
</dbReference>
<dbReference type="NCBIfam" id="TIGR03276">
    <property type="entry name" value="Phn-HD"/>
    <property type="match status" value="1"/>
</dbReference>
<dbReference type="SUPFAM" id="SSF109604">
    <property type="entry name" value="HD-domain/PDEase-like"/>
    <property type="match status" value="1"/>
</dbReference>
<keyword evidence="2" id="KW-0560">Oxidoreductase</keyword>
<evidence type="ECO:0000313" key="2">
    <source>
        <dbReference type="EMBL" id="CAB3682302.1"/>
    </source>
</evidence>
<dbReference type="PANTHER" id="PTHR40202:SF1">
    <property type="entry name" value="HD DOMAIN-CONTAINING PROTEIN"/>
    <property type="match status" value="1"/>
</dbReference>
<dbReference type="EMBL" id="CADIJR010000051">
    <property type="protein sequence ID" value="CAB3682302.1"/>
    <property type="molecule type" value="Genomic_DNA"/>
</dbReference>
<dbReference type="InterPro" id="IPR003607">
    <property type="entry name" value="HD/PDEase_dom"/>
</dbReference>
<organism evidence="2 3">
    <name type="scientific">Achromobacter insuavis</name>
    <dbReference type="NCBI Taxonomy" id="1287735"/>
    <lineage>
        <taxon>Bacteria</taxon>
        <taxon>Pseudomonadati</taxon>
        <taxon>Pseudomonadota</taxon>
        <taxon>Betaproteobacteria</taxon>
        <taxon>Burkholderiales</taxon>
        <taxon>Alcaligenaceae</taxon>
        <taxon>Achromobacter</taxon>
    </lineage>
</organism>
<gene>
    <name evidence="2" type="primary">phnZ_2</name>
    <name evidence="2" type="ORF">LMG26845_04324</name>
</gene>
<dbReference type="InterPro" id="IPR006674">
    <property type="entry name" value="HD_domain"/>
</dbReference>
<dbReference type="GO" id="GO:0051213">
    <property type="term" value="F:dioxygenase activity"/>
    <property type="evidence" value="ECO:0007669"/>
    <property type="project" value="UniProtKB-KW"/>
</dbReference>
<dbReference type="Pfam" id="PF01966">
    <property type="entry name" value="HD"/>
    <property type="match status" value="1"/>
</dbReference>
<dbReference type="RefSeq" id="WP_054432382.1">
    <property type="nucleotide sequence ID" value="NZ_CADIJR010000051.1"/>
</dbReference>
<protein>
    <submittedName>
        <fullName evidence="2">2-amino-1-hydroxyethylphosphonate dioxygenase (Glycine-forming)</fullName>
        <ecNumber evidence="2">1.13.11.78</ecNumber>
    </submittedName>
</protein>
<dbReference type="InterPro" id="IPR052567">
    <property type="entry name" value="OP_Dioxygenase"/>
</dbReference>
<reference evidence="2 3" key="1">
    <citation type="submission" date="2020-04" db="EMBL/GenBank/DDBJ databases">
        <authorList>
            <person name="De Canck E."/>
        </authorList>
    </citation>
    <scope>NUCLEOTIDE SEQUENCE [LARGE SCALE GENOMIC DNA]</scope>
    <source>
        <strain evidence="2 3">LMG 26845</strain>
    </source>
</reference>
<feature type="domain" description="HD" evidence="1">
    <location>
        <begin position="26"/>
        <end position="141"/>
    </location>
</feature>
<dbReference type="InterPro" id="IPR017670">
    <property type="entry name" value="Phosphonate_degrad-assoc"/>
</dbReference>
<keyword evidence="2" id="KW-0223">Dioxygenase</keyword>
<dbReference type="GeneID" id="92900201"/>
<name>A0A6J5AX71_9BURK</name>
<keyword evidence="3" id="KW-1185">Reference proteome</keyword>
<dbReference type="AlphaFoldDB" id="A0A6J5AX71"/>